<evidence type="ECO:0000256" key="4">
    <source>
        <dbReference type="ARBA" id="ARBA00022475"/>
    </source>
</evidence>
<keyword evidence="4" id="KW-1003">Cell membrane</keyword>
<dbReference type="InterPro" id="IPR003849">
    <property type="entry name" value="Preprotein_translocase_YajC"/>
</dbReference>
<protein>
    <submittedName>
        <fullName evidence="12">Preprotein translocase subunit YajC</fullName>
    </submittedName>
</protein>
<comment type="caution">
    <text evidence="12">The sequence shown here is derived from an EMBL/GenBank/DDBJ whole genome shotgun (WGS) entry which is preliminary data.</text>
</comment>
<dbReference type="OrthoDB" id="3267178at2"/>
<dbReference type="Proteomes" id="UP000245283">
    <property type="component" value="Unassembled WGS sequence"/>
</dbReference>
<keyword evidence="9 11" id="KW-0472">Membrane</keyword>
<evidence type="ECO:0000256" key="8">
    <source>
        <dbReference type="ARBA" id="ARBA00023010"/>
    </source>
</evidence>
<dbReference type="SMART" id="SM01323">
    <property type="entry name" value="YajC"/>
    <property type="match status" value="1"/>
</dbReference>
<evidence type="ECO:0000256" key="3">
    <source>
        <dbReference type="ARBA" id="ARBA00022448"/>
    </source>
</evidence>
<evidence type="ECO:0000256" key="6">
    <source>
        <dbReference type="ARBA" id="ARBA00022927"/>
    </source>
</evidence>
<dbReference type="GO" id="GO:0005886">
    <property type="term" value="C:plasma membrane"/>
    <property type="evidence" value="ECO:0007669"/>
    <property type="project" value="UniProtKB-SubCell"/>
</dbReference>
<keyword evidence="5 11" id="KW-0812">Transmembrane</keyword>
<dbReference type="PANTHER" id="PTHR33909:SF1">
    <property type="entry name" value="SEC TRANSLOCON ACCESSORY COMPLEX SUBUNIT YAJC"/>
    <property type="match status" value="1"/>
</dbReference>
<keyword evidence="8" id="KW-0811">Translocation</keyword>
<proteinExistence type="inferred from homology"/>
<dbReference type="RefSeq" id="WP_109094487.1">
    <property type="nucleotide sequence ID" value="NZ_CAMELQ010000009.1"/>
</dbReference>
<sequence>MDPSISMIILLALMVLMFWWMSRSSKKMREKMAAEREAAVELGNNVVTTAGFFGTIVDIDGDAVTLQSPSGDESVWLRSSINAVSDLPLGDDEDEETVEDATEESGTGDLGENKSGSAWE</sequence>
<evidence type="ECO:0000256" key="9">
    <source>
        <dbReference type="ARBA" id="ARBA00023136"/>
    </source>
</evidence>
<comment type="subcellular location">
    <subcellularLocation>
        <location evidence="1">Cell membrane</location>
        <topology evidence="1">Single-pass membrane protein</topology>
    </subcellularLocation>
</comment>
<dbReference type="AlphaFoldDB" id="A0A2V1K0D5"/>
<dbReference type="GO" id="GO:0015031">
    <property type="term" value="P:protein transport"/>
    <property type="evidence" value="ECO:0007669"/>
    <property type="project" value="UniProtKB-KW"/>
</dbReference>
<evidence type="ECO:0000313" key="12">
    <source>
        <dbReference type="EMBL" id="PWF24591.1"/>
    </source>
</evidence>
<accession>A0A2V1K0D5</accession>
<name>A0A2V1K0D5_9ACTO</name>
<evidence type="ECO:0000256" key="2">
    <source>
        <dbReference type="ARBA" id="ARBA00006742"/>
    </source>
</evidence>
<keyword evidence="6" id="KW-0653">Protein transport</keyword>
<evidence type="ECO:0000256" key="5">
    <source>
        <dbReference type="ARBA" id="ARBA00022692"/>
    </source>
</evidence>
<feature type="transmembrane region" description="Helical" evidence="11">
    <location>
        <begin position="6"/>
        <end position="22"/>
    </location>
</feature>
<keyword evidence="13" id="KW-1185">Reference proteome</keyword>
<dbReference type="Pfam" id="PF02699">
    <property type="entry name" value="YajC"/>
    <property type="match status" value="1"/>
</dbReference>
<keyword evidence="3" id="KW-0813">Transport</keyword>
<dbReference type="EMBL" id="QETB01000006">
    <property type="protein sequence ID" value="PWF24591.1"/>
    <property type="molecule type" value="Genomic_DNA"/>
</dbReference>
<organism evidence="12 13">
    <name type="scientific">Ancrocorticia populi</name>
    <dbReference type="NCBI Taxonomy" id="2175228"/>
    <lineage>
        <taxon>Bacteria</taxon>
        <taxon>Bacillati</taxon>
        <taxon>Actinomycetota</taxon>
        <taxon>Actinomycetes</taxon>
        <taxon>Actinomycetales</taxon>
        <taxon>Actinomycetaceae</taxon>
        <taxon>Ancrocorticia</taxon>
    </lineage>
</organism>
<feature type="region of interest" description="Disordered" evidence="10">
    <location>
        <begin position="85"/>
        <end position="120"/>
    </location>
</feature>
<comment type="similarity">
    <text evidence="2">Belongs to the YajC family.</text>
</comment>
<reference evidence="13" key="1">
    <citation type="submission" date="2018-05" db="EMBL/GenBank/DDBJ databases">
        <authorList>
            <person name="Li Y."/>
        </authorList>
    </citation>
    <scope>NUCLEOTIDE SEQUENCE [LARGE SCALE GENOMIC DNA]</scope>
    <source>
        <strain evidence="13">sk1b4</strain>
    </source>
</reference>
<gene>
    <name evidence="12" type="ORF">DD236_11235</name>
</gene>
<evidence type="ECO:0000256" key="1">
    <source>
        <dbReference type="ARBA" id="ARBA00004162"/>
    </source>
</evidence>
<keyword evidence="7 11" id="KW-1133">Transmembrane helix</keyword>
<evidence type="ECO:0000256" key="10">
    <source>
        <dbReference type="SAM" id="MobiDB-lite"/>
    </source>
</evidence>
<evidence type="ECO:0000256" key="7">
    <source>
        <dbReference type="ARBA" id="ARBA00022989"/>
    </source>
</evidence>
<feature type="compositionally biased region" description="Acidic residues" evidence="10">
    <location>
        <begin position="89"/>
        <end position="103"/>
    </location>
</feature>
<dbReference type="PANTHER" id="PTHR33909">
    <property type="entry name" value="SEC TRANSLOCON ACCESSORY COMPLEX SUBUNIT YAJC"/>
    <property type="match status" value="1"/>
</dbReference>
<evidence type="ECO:0000256" key="11">
    <source>
        <dbReference type="SAM" id="Phobius"/>
    </source>
</evidence>
<evidence type="ECO:0000313" key="13">
    <source>
        <dbReference type="Proteomes" id="UP000245283"/>
    </source>
</evidence>